<name>A0A1I2XH14_9ACTN</name>
<dbReference type="CDD" id="cd06558">
    <property type="entry name" value="crotonase-like"/>
    <property type="match status" value="1"/>
</dbReference>
<dbReference type="InterPro" id="IPR001753">
    <property type="entry name" value="Enoyl-CoA_hydra/iso"/>
</dbReference>
<dbReference type="PANTHER" id="PTHR43459:SF1">
    <property type="entry name" value="EG:BACN32G11.4 PROTEIN"/>
    <property type="match status" value="1"/>
</dbReference>
<evidence type="ECO:0000313" key="2">
    <source>
        <dbReference type="EMBL" id="SFH12770.1"/>
    </source>
</evidence>
<dbReference type="Proteomes" id="UP000181942">
    <property type="component" value="Unassembled WGS sequence"/>
</dbReference>
<comment type="similarity">
    <text evidence="1">Belongs to the enoyl-CoA hydratase/isomerase family.</text>
</comment>
<proteinExistence type="inferred from homology"/>
<dbReference type="InterPro" id="IPR029045">
    <property type="entry name" value="ClpP/crotonase-like_dom_sf"/>
</dbReference>
<dbReference type="AlphaFoldDB" id="A0A1I2XH14"/>
<organism evidence="2 3">
    <name type="scientific">Streptomyces mirabilis</name>
    <dbReference type="NCBI Taxonomy" id="68239"/>
    <lineage>
        <taxon>Bacteria</taxon>
        <taxon>Bacillati</taxon>
        <taxon>Actinomycetota</taxon>
        <taxon>Actinomycetes</taxon>
        <taxon>Kitasatosporales</taxon>
        <taxon>Streptomycetaceae</taxon>
        <taxon>Streptomyces</taxon>
    </lineage>
</organism>
<dbReference type="InterPro" id="IPR018376">
    <property type="entry name" value="Enoyl-CoA_hyd/isom_CS"/>
</dbReference>
<dbReference type="RefSeq" id="WP_256259482.1">
    <property type="nucleotide sequence ID" value="NZ_FONR01000047.1"/>
</dbReference>
<dbReference type="Pfam" id="PF00378">
    <property type="entry name" value="ECH_1"/>
    <property type="match status" value="1"/>
</dbReference>
<dbReference type="PROSITE" id="PS00166">
    <property type="entry name" value="ENOYL_COA_HYDRATASE"/>
    <property type="match status" value="1"/>
</dbReference>
<evidence type="ECO:0000256" key="1">
    <source>
        <dbReference type="RuleBase" id="RU003707"/>
    </source>
</evidence>
<sequence>MKPDEKVLATAGPHPISSFGGTFADVCAHEESEHAMSDLVRYEYAAGVARIVLARPDRANAIDLSTAHALGKAVKRAAHPDVRAVVVRGESARFCAGGDLAAMAAVPDRAAYVQELATTLDGVFQELAALPKPVVAAVEGSVAGAGLALMLSCDVIVAAASTRFVLAYTGVGLTPNCGVSYLLPRAIGQQRALDLALTGRRLTAAEALSWVLVTEVVDDASVGVRADGLAQQLAAGASYALGQGELLLRSRELTREQVGRAEARVIAQAISRPETAALIESFTGRGAARA</sequence>
<protein>
    <submittedName>
        <fullName evidence="2">Enoyl-CoA hydratase</fullName>
    </submittedName>
</protein>
<dbReference type="GO" id="GO:0003824">
    <property type="term" value="F:catalytic activity"/>
    <property type="evidence" value="ECO:0007669"/>
    <property type="project" value="InterPro"/>
</dbReference>
<dbReference type="EMBL" id="FONR01000047">
    <property type="protein sequence ID" value="SFH12770.1"/>
    <property type="molecule type" value="Genomic_DNA"/>
</dbReference>
<dbReference type="Gene3D" id="3.90.226.10">
    <property type="entry name" value="2-enoyl-CoA Hydratase, Chain A, domain 1"/>
    <property type="match status" value="1"/>
</dbReference>
<accession>A0A1I2XH14</accession>
<dbReference type="PANTHER" id="PTHR43459">
    <property type="entry name" value="ENOYL-COA HYDRATASE"/>
    <property type="match status" value="1"/>
</dbReference>
<dbReference type="SUPFAM" id="SSF52096">
    <property type="entry name" value="ClpP/crotonase"/>
    <property type="match status" value="1"/>
</dbReference>
<reference evidence="2 3" key="1">
    <citation type="submission" date="2016-10" db="EMBL/GenBank/DDBJ databases">
        <authorList>
            <person name="de Groot N.N."/>
        </authorList>
    </citation>
    <scope>NUCLEOTIDE SEQUENCE [LARGE SCALE GENOMIC DNA]</scope>
    <source>
        <strain evidence="2 3">OK461</strain>
    </source>
</reference>
<gene>
    <name evidence="2" type="ORF">SAMN02787118_14713</name>
</gene>
<evidence type="ECO:0000313" key="3">
    <source>
        <dbReference type="Proteomes" id="UP000181942"/>
    </source>
</evidence>